<protein>
    <submittedName>
        <fullName evidence="2">Uncharacterized protein</fullName>
    </submittedName>
</protein>
<dbReference type="AlphaFoldDB" id="A0A409X290"/>
<sequence length="167" mass="18135">MNVVVSNTAVAIKSGHTSTADSVNVPLPAKRAAPGASSDPAPKSEFAGVARKAVCGGGEADDFETTYKSPKQDQVQPSDDHGGFKIEAFRDIQPYGFTGRVDDYGTILEAILNSIMKAENREKVENRIILHDSRQEEICATIMIVAQTITAQFFLHLFRENRLAPIS</sequence>
<gene>
    <name evidence="2" type="ORF">CVT25_004900</name>
</gene>
<name>A0A409X290_PSICY</name>
<accession>A0A409X290</accession>
<proteinExistence type="predicted"/>
<dbReference type="Proteomes" id="UP000283269">
    <property type="component" value="Unassembled WGS sequence"/>
</dbReference>
<organism evidence="2 3">
    <name type="scientific">Psilocybe cyanescens</name>
    <dbReference type="NCBI Taxonomy" id="93625"/>
    <lineage>
        <taxon>Eukaryota</taxon>
        <taxon>Fungi</taxon>
        <taxon>Dikarya</taxon>
        <taxon>Basidiomycota</taxon>
        <taxon>Agaricomycotina</taxon>
        <taxon>Agaricomycetes</taxon>
        <taxon>Agaricomycetidae</taxon>
        <taxon>Agaricales</taxon>
        <taxon>Agaricineae</taxon>
        <taxon>Strophariaceae</taxon>
        <taxon>Psilocybe</taxon>
    </lineage>
</organism>
<dbReference type="EMBL" id="NHYD01002795">
    <property type="protein sequence ID" value="PPQ84864.1"/>
    <property type="molecule type" value="Genomic_DNA"/>
</dbReference>
<dbReference type="InParanoid" id="A0A409X290"/>
<feature type="region of interest" description="Disordered" evidence="1">
    <location>
        <begin position="61"/>
        <end position="80"/>
    </location>
</feature>
<keyword evidence="3" id="KW-1185">Reference proteome</keyword>
<evidence type="ECO:0000313" key="3">
    <source>
        <dbReference type="Proteomes" id="UP000283269"/>
    </source>
</evidence>
<comment type="caution">
    <text evidence="2">The sequence shown here is derived from an EMBL/GenBank/DDBJ whole genome shotgun (WGS) entry which is preliminary data.</text>
</comment>
<feature type="compositionally biased region" description="Polar residues" evidence="1">
    <location>
        <begin position="66"/>
        <end position="77"/>
    </location>
</feature>
<feature type="region of interest" description="Disordered" evidence="1">
    <location>
        <begin position="16"/>
        <end position="44"/>
    </location>
</feature>
<evidence type="ECO:0000313" key="2">
    <source>
        <dbReference type="EMBL" id="PPQ84864.1"/>
    </source>
</evidence>
<reference evidence="2 3" key="1">
    <citation type="journal article" date="2018" name="Evol. Lett.">
        <title>Horizontal gene cluster transfer increased hallucinogenic mushroom diversity.</title>
        <authorList>
            <person name="Reynolds H.T."/>
            <person name="Vijayakumar V."/>
            <person name="Gluck-Thaler E."/>
            <person name="Korotkin H.B."/>
            <person name="Matheny P.B."/>
            <person name="Slot J.C."/>
        </authorList>
    </citation>
    <scope>NUCLEOTIDE SEQUENCE [LARGE SCALE GENOMIC DNA]</scope>
    <source>
        <strain evidence="2 3">2631</strain>
    </source>
</reference>
<evidence type="ECO:0000256" key="1">
    <source>
        <dbReference type="SAM" id="MobiDB-lite"/>
    </source>
</evidence>